<reference evidence="3 4" key="1">
    <citation type="submission" date="2021-06" db="EMBL/GenBank/DDBJ databases">
        <title>Caerostris darwini draft genome.</title>
        <authorList>
            <person name="Kono N."/>
            <person name="Arakawa K."/>
        </authorList>
    </citation>
    <scope>NUCLEOTIDE SEQUENCE [LARGE SCALE GENOMIC DNA]</scope>
</reference>
<dbReference type="InterPro" id="IPR013783">
    <property type="entry name" value="Ig-like_fold"/>
</dbReference>
<organism evidence="3 4">
    <name type="scientific">Caerostris darwini</name>
    <dbReference type="NCBI Taxonomy" id="1538125"/>
    <lineage>
        <taxon>Eukaryota</taxon>
        <taxon>Metazoa</taxon>
        <taxon>Ecdysozoa</taxon>
        <taxon>Arthropoda</taxon>
        <taxon>Chelicerata</taxon>
        <taxon>Arachnida</taxon>
        <taxon>Araneae</taxon>
        <taxon>Araneomorphae</taxon>
        <taxon>Entelegynae</taxon>
        <taxon>Araneoidea</taxon>
        <taxon>Araneidae</taxon>
        <taxon>Caerostris</taxon>
    </lineage>
</organism>
<dbReference type="EMBL" id="BPLQ01003435">
    <property type="protein sequence ID" value="GIY00474.1"/>
    <property type="molecule type" value="Genomic_DNA"/>
</dbReference>
<accession>A0AAV4PWC3</accession>
<dbReference type="Gene3D" id="2.60.40.10">
    <property type="entry name" value="Immunoglobulins"/>
    <property type="match status" value="1"/>
</dbReference>
<protein>
    <submittedName>
        <fullName evidence="3">Ig-like domain-containing protein</fullName>
    </submittedName>
</protein>
<dbReference type="Pfam" id="PF08205">
    <property type="entry name" value="C2-set_2"/>
    <property type="match status" value="1"/>
</dbReference>
<evidence type="ECO:0000256" key="1">
    <source>
        <dbReference type="ARBA" id="ARBA00023157"/>
    </source>
</evidence>
<feature type="domain" description="CD80-like immunoglobulin C2-set" evidence="2">
    <location>
        <begin position="33"/>
        <end position="98"/>
    </location>
</feature>
<dbReference type="InterPro" id="IPR013162">
    <property type="entry name" value="CD80_C2-set"/>
</dbReference>
<comment type="caution">
    <text evidence="3">The sequence shown here is derived from an EMBL/GenBank/DDBJ whole genome shotgun (WGS) entry which is preliminary data.</text>
</comment>
<keyword evidence="1" id="KW-1015">Disulfide bond</keyword>
<dbReference type="SUPFAM" id="SSF48726">
    <property type="entry name" value="Immunoglobulin"/>
    <property type="match status" value="1"/>
</dbReference>
<name>A0AAV4PWC3_9ARAC</name>
<dbReference type="InterPro" id="IPR036179">
    <property type="entry name" value="Ig-like_dom_sf"/>
</dbReference>
<evidence type="ECO:0000313" key="4">
    <source>
        <dbReference type="Proteomes" id="UP001054837"/>
    </source>
</evidence>
<proteinExistence type="predicted"/>
<gene>
    <name evidence="3" type="primary">AVEN_100627_1</name>
    <name evidence="3" type="ORF">CDAR_579721</name>
</gene>
<dbReference type="Proteomes" id="UP001054837">
    <property type="component" value="Unassembled WGS sequence"/>
</dbReference>
<keyword evidence="4" id="KW-1185">Reference proteome</keyword>
<dbReference type="AlphaFoldDB" id="A0AAV4PWC3"/>
<sequence length="108" mass="12087">MVFVQRFTHKWIYLVLIKSISISIADLSNKLWINGPAEAPRGSMVAMSCETDASNPKSELSWTIDGQKIERAEESVRETADGWITTSNITITLNRQVNSSIHASHINK</sequence>
<evidence type="ECO:0000259" key="2">
    <source>
        <dbReference type="Pfam" id="PF08205"/>
    </source>
</evidence>
<evidence type="ECO:0000313" key="3">
    <source>
        <dbReference type="EMBL" id="GIY00474.1"/>
    </source>
</evidence>